<proteinExistence type="predicted"/>
<name>A0AAE0SYH5_9BIVA</name>
<accession>A0AAE0SYH5</accession>
<dbReference type="AlphaFoldDB" id="A0AAE0SYH5"/>
<evidence type="ECO:0000313" key="2">
    <source>
        <dbReference type="Proteomes" id="UP001195483"/>
    </source>
</evidence>
<dbReference type="Proteomes" id="UP001195483">
    <property type="component" value="Unassembled WGS sequence"/>
</dbReference>
<dbReference type="EMBL" id="JAEAOA010001723">
    <property type="protein sequence ID" value="KAK3600517.1"/>
    <property type="molecule type" value="Genomic_DNA"/>
</dbReference>
<reference evidence="1" key="3">
    <citation type="submission" date="2023-05" db="EMBL/GenBank/DDBJ databases">
        <authorList>
            <person name="Smith C.H."/>
        </authorList>
    </citation>
    <scope>NUCLEOTIDE SEQUENCE</scope>
    <source>
        <strain evidence="1">CHS0354</strain>
        <tissue evidence="1">Mantle</tissue>
    </source>
</reference>
<comment type="caution">
    <text evidence="1">The sequence shown here is derived from an EMBL/GenBank/DDBJ whole genome shotgun (WGS) entry which is preliminary data.</text>
</comment>
<reference evidence="1" key="1">
    <citation type="journal article" date="2021" name="Genome Biol. Evol.">
        <title>A High-Quality Reference Genome for a Parasitic Bivalve with Doubly Uniparental Inheritance (Bivalvia: Unionida).</title>
        <authorList>
            <person name="Smith C.H."/>
        </authorList>
    </citation>
    <scope>NUCLEOTIDE SEQUENCE</scope>
    <source>
        <strain evidence="1">CHS0354</strain>
    </source>
</reference>
<organism evidence="1 2">
    <name type="scientific">Potamilus streckersoni</name>
    <dbReference type="NCBI Taxonomy" id="2493646"/>
    <lineage>
        <taxon>Eukaryota</taxon>
        <taxon>Metazoa</taxon>
        <taxon>Spiralia</taxon>
        <taxon>Lophotrochozoa</taxon>
        <taxon>Mollusca</taxon>
        <taxon>Bivalvia</taxon>
        <taxon>Autobranchia</taxon>
        <taxon>Heteroconchia</taxon>
        <taxon>Palaeoheterodonta</taxon>
        <taxon>Unionida</taxon>
        <taxon>Unionoidea</taxon>
        <taxon>Unionidae</taxon>
        <taxon>Ambleminae</taxon>
        <taxon>Lampsilini</taxon>
        <taxon>Potamilus</taxon>
    </lineage>
</organism>
<gene>
    <name evidence="1" type="ORF">CHS0354_028717</name>
</gene>
<sequence length="94" mass="10498">MRINNIKLALAYEHPRSNGGTVGIAVHEVIHGGHLRELYEKNGEPRGGTTVDDAFGSEFEVKKRTVSPELDQNVTFKIPITLHEAFQDDHGRSF</sequence>
<reference evidence="1" key="2">
    <citation type="journal article" date="2021" name="Genome Biol. Evol.">
        <title>Developing a high-quality reference genome for a parasitic bivalve with doubly uniparental inheritance (Bivalvia: Unionida).</title>
        <authorList>
            <person name="Smith C.H."/>
        </authorList>
    </citation>
    <scope>NUCLEOTIDE SEQUENCE</scope>
    <source>
        <strain evidence="1">CHS0354</strain>
        <tissue evidence="1">Mantle</tissue>
    </source>
</reference>
<protein>
    <submittedName>
        <fullName evidence="1">Uncharacterized protein</fullName>
    </submittedName>
</protein>
<keyword evidence="2" id="KW-1185">Reference proteome</keyword>
<evidence type="ECO:0000313" key="1">
    <source>
        <dbReference type="EMBL" id="KAK3600517.1"/>
    </source>
</evidence>